<dbReference type="EMBL" id="WHJL01000022">
    <property type="protein sequence ID" value="MPQ35085.1"/>
    <property type="molecule type" value="Genomic_DNA"/>
</dbReference>
<protein>
    <submittedName>
        <fullName evidence="1">Uncharacterized protein</fullName>
    </submittedName>
</protein>
<dbReference type="AlphaFoldDB" id="A0A843QZ20"/>
<dbReference type="Proteomes" id="UP000466799">
    <property type="component" value="Unassembled WGS sequence"/>
</dbReference>
<reference evidence="1 2" key="1">
    <citation type="submission" date="2019-10" db="EMBL/GenBank/DDBJ databases">
        <title>Genome Sequencing and assembly of Lactobacillus fermentum I2, a lactic acid bacteria.</title>
        <authorList>
            <person name="Lopes L.S."/>
            <person name="Persinoti G.F."/>
            <person name="Riano-Pachon D.M."/>
            <person name="Labate C.A."/>
        </authorList>
    </citation>
    <scope>NUCLEOTIDE SEQUENCE [LARGE SCALE GENOMIC DNA]</scope>
    <source>
        <strain evidence="1 2">I2</strain>
    </source>
</reference>
<evidence type="ECO:0000313" key="2">
    <source>
        <dbReference type="Proteomes" id="UP000466799"/>
    </source>
</evidence>
<sequence length="61" mass="6786">MSLFSNLFHTNKASPKAKNTLSSTMSFLFGSSIAKGLAEHLLNQQISRLVVHYYCIQPLNS</sequence>
<proteinExistence type="predicted"/>
<evidence type="ECO:0000313" key="1">
    <source>
        <dbReference type="EMBL" id="MPQ35085.1"/>
    </source>
</evidence>
<name>A0A843QZ20_LIMFE</name>
<comment type="caution">
    <text evidence="1">The sequence shown here is derived from an EMBL/GenBank/DDBJ whole genome shotgun (WGS) entry which is preliminary data.</text>
</comment>
<organism evidence="1 2">
    <name type="scientific">Limosilactobacillus fermentum</name>
    <name type="common">Lactobacillus fermentum</name>
    <dbReference type="NCBI Taxonomy" id="1613"/>
    <lineage>
        <taxon>Bacteria</taxon>
        <taxon>Bacillati</taxon>
        <taxon>Bacillota</taxon>
        <taxon>Bacilli</taxon>
        <taxon>Lactobacillales</taxon>
        <taxon>Lactobacillaceae</taxon>
        <taxon>Limosilactobacillus</taxon>
    </lineage>
</organism>
<gene>
    <name evidence="1" type="ORF">GC247_04055</name>
</gene>
<accession>A0A843QZ20</accession>